<dbReference type="KEGG" id="taut:V4D30_02410"/>
<dbReference type="GO" id="GO:0016878">
    <property type="term" value="F:acid-thiol ligase activity"/>
    <property type="evidence" value="ECO:0007669"/>
    <property type="project" value="UniProtKB-ARBA"/>
</dbReference>
<comment type="similarity">
    <text evidence="1">Belongs to the ATP-dependent AMP-binding enzyme family.</text>
</comment>
<gene>
    <name evidence="5" type="ORF">V4D30_02410</name>
</gene>
<dbReference type="Gene3D" id="3.30.300.30">
    <property type="match status" value="1"/>
</dbReference>
<dbReference type="FunFam" id="3.30.300.30:FF:000008">
    <property type="entry name" value="2,3-dihydroxybenzoate-AMP ligase"/>
    <property type="match status" value="1"/>
</dbReference>
<dbReference type="InterPro" id="IPR050237">
    <property type="entry name" value="ATP-dep_AMP-bd_enzyme"/>
</dbReference>
<evidence type="ECO:0000313" key="5">
    <source>
        <dbReference type="EMBL" id="XCH47141.1"/>
    </source>
</evidence>
<organism evidence="5">
    <name type="scientific">Thermodesulfovibrio autotrophicus</name>
    <dbReference type="NCBI Taxonomy" id="3118333"/>
    <lineage>
        <taxon>Bacteria</taxon>
        <taxon>Pseudomonadati</taxon>
        <taxon>Nitrospirota</taxon>
        <taxon>Thermodesulfovibrionia</taxon>
        <taxon>Thermodesulfovibrionales</taxon>
        <taxon>Thermodesulfovibrionaceae</taxon>
        <taxon>Thermodesulfovibrio</taxon>
    </lineage>
</organism>
<dbReference type="Pfam" id="PF13193">
    <property type="entry name" value="AMP-binding_C"/>
    <property type="match status" value="1"/>
</dbReference>
<reference evidence="5" key="1">
    <citation type="submission" date="2024-01" db="EMBL/GenBank/DDBJ databases">
        <title>The first autotrophic representatives of the genus Thermodesulfovibrio.</title>
        <authorList>
            <person name="Maltseva A.I."/>
            <person name="Elcheninov A.G."/>
            <person name="Kublanov I.V."/>
            <person name="Lebedinsky A.V."/>
            <person name="Frolov E.N."/>
        </authorList>
    </citation>
    <scope>NUCLEOTIDE SEQUENCE</scope>
    <source>
        <strain evidence="5">3907-1M</strain>
    </source>
</reference>
<dbReference type="Pfam" id="PF00501">
    <property type="entry name" value="AMP-binding"/>
    <property type="match status" value="1"/>
</dbReference>
<evidence type="ECO:0000259" key="3">
    <source>
        <dbReference type="Pfam" id="PF00501"/>
    </source>
</evidence>
<dbReference type="PANTHER" id="PTHR43767">
    <property type="entry name" value="LONG-CHAIN-FATTY-ACID--COA LIGASE"/>
    <property type="match status" value="1"/>
</dbReference>
<name>A0AAU8H0S6_9BACT</name>
<dbReference type="PROSITE" id="PS00455">
    <property type="entry name" value="AMP_BINDING"/>
    <property type="match status" value="1"/>
</dbReference>
<proteinExistence type="inferred from homology"/>
<dbReference type="AlphaFoldDB" id="A0AAU8H0S6"/>
<feature type="domain" description="AMP-dependent synthetase/ligase" evidence="3">
    <location>
        <begin position="32"/>
        <end position="409"/>
    </location>
</feature>
<feature type="domain" description="AMP-binding enzyme C-terminal" evidence="4">
    <location>
        <begin position="460"/>
        <end position="534"/>
    </location>
</feature>
<evidence type="ECO:0000256" key="1">
    <source>
        <dbReference type="ARBA" id="ARBA00006432"/>
    </source>
</evidence>
<protein>
    <submittedName>
        <fullName evidence="5">AMP-binding protein</fullName>
    </submittedName>
</protein>
<evidence type="ECO:0000259" key="4">
    <source>
        <dbReference type="Pfam" id="PF13193"/>
    </source>
</evidence>
<dbReference type="InterPro" id="IPR000873">
    <property type="entry name" value="AMP-dep_synth/lig_dom"/>
</dbReference>
<dbReference type="EMBL" id="CP144373">
    <property type="protein sequence ID" value="XCH47141.1"/>
    <property type="molecule type" value="Genomic_DNA"/>
</dbReference>
<dbReference type="InterPro" id="IPR045851">
    <property type="entry name" value="AMP-bd_C_sf"/>
</dbReference>
<dbReference type="InterPro" id="IPR020845">
    <property type="entry name" value="AMP-binding_CS"/>
</dbReference>
<dbReference type="InterPro" id="IPR042099">
    <property type="entry name" value="ANL_N_sf"/>
</dbReference>
<evidence type="ECO:0000256" key="2">
    <source>
        <dbReference type="ARBA" id="ARBA00022598"/>
    </source>
</evidence>
<dbReference type="SUPFAM" id="SSF56801">
    <property type="entry name" value="Acetyl-CoA synthetase-like"/>
    <property type="match status" value="1"/>
</dbReference>
<accession>A0AAU8H0S6</accession>
<sequence>MKIDVTTLYGRRAINRWERVSVGDIMERVTWSFPDKEALIAWAGACSDESLKRVTYRQGDRIANQFANALLEQGLKRADRVLFYCANSVEFFLAQIGTIKAGGVIVPVNVMLAPDLLDYIINHVEPSFLVTDTKTYPRAQEIFKRSKIHPLVTIPIGGDAVSGSKSFFEFIESQPDSEPEVEIHGDDIFQIQYTAGTTGMPKGVMHSHIYMYFCGIGWAMSHRGVLLTETDIRTGIFYPIFHIACQGMTFGTLLCGGTAIISRGIDHYSMAEAISKEKITWVFAAPHDFYRICEIIEENPEKYDTTSLKAISYGWGPFRPDYDKRMRKIFEENLLIVGNDGQTECVYDTRMWHHKWYKKYEEKEPAFNYLGVPHPFYATTIMDDSGKICAPGIVGHKVMRSPVMMAGYYKDEEATRHAFRFGWFDGGDAAMYDEEGLIIMVDRYKDIIKCGGANVSSIRVEQILKLHPKVENVAVVGLPHPKWEEAPVAFVVLKEGENTTEKELLSFCRYRLAFYEIPKAIIFIESLPQTVGGKIQKYKLKEEYKNLFI</sequence>
<dbReference type="RefSeq" id="WP_353684668.1">
    <property type="nucleotide sequence ID" value="NZ_CP144373.1"/>
</dbReference>
<dbReference type="PANTHER" id="PTHR43767:SF1">
    <property type="entry name" value="NONRIBOSOMAL PEPTIDE SYNTHASE PES1 (EUROFUNG)-RELATED"/>
    <property type="match status" value="1"/>
</dbReference>
<dbReference type="InterPro" id="IPR025110">
    <property type="entry name" value="AMP-bd_C"/>
</dbReference>
<keyword evidence="2" id="KW-0436">Ligase</keyword>
<dbReference type="Gene3D" id="3.40.50.12780">
    <property type="entry name" value="N-terminal domain of ligase-like"/>
    <property type="match status" value="1"/>
</dbReference>